<dbReference type="RefSeq" id="WP_212977543.1">
    <property type="nucleotide sequence ID" value="NZ_AP025343.1"/>
</dbReference>
<dbReference type="CDD" id="cd04301">
    <property type="entry name" value="NAT_SF"/>
    <property type="match status" value="1"/>
</dbReference>
<protein>
    <recommendedName>
        <fullName evidence="1">N-acetyltransferase domain-containing protein</fullName>
    </recommendedName>
</protein>
<dbReference type="Gene3D" id="3.40.630.30">
    <property type="match status" value="1"/>
</dbReference>
<dbReference type="SUPFAM" id="SSF55729">
    <property type="entry name" value="Acyl-CoA N-acyltransferases (Nat)"/>
    <property type="match status" value="1"/>
</dbReference>
<feature type="domain" description="N-acetyltransferase" evidence="1">
    <location>
        <begin position="1"/>
        <end position="200"/>
    </location>
</feature>
<dbReference type="GO" id="GO:0016747">
    <property type="term" value="F:acyltransferase activity, transferring groups other than amino-acyl groups"/>
    <property type="evidence" value="ECO:0007669"/>
    <property type="project" value="InterPro"/>
</dbReference>
<dbReference type="Proteomes" id="UP000682811">
    <property type="component" value="Unassembled WGS sequence"/>
</dbReference>
<dbReference type="PROSITE" id="PS51186">
    <property type="entry name" value="GNAT"/>
    <property type="match status" value="1"/>
</dbReference>
<dbReference type="AlphaFoldDB" id="A0A920CMN8"/>
<name>A0A920CMN8_9BACL</name>
<evidence type="ECO:0000313" key="3">
    <source>
        <dbReference type="Proteomes" id="UP000682811"/>
    </source>
</evidence>
<reference evidence="2 3" key="1">
    <citation type="submission" date="2021-03" db="EMBL/GenBank/DDBJ databases">
        <title>Antimicrobial resistance genes in bacteria isolated from Japanese honey, and their potential for conferring macrolide and lincosamide resistance in the American foulbrood pathogen Paenibacillus larvae.</title>
        <authorList>
            <person name="Okamoto M."/>
            <person name="Kumagai M."/>
            <person name="Kanamori H."/>
            <person name="Takamatsu D."/>
        </authorList>
    </citation>
    <scope>NUCLEOTIDE SEQUENCE [LARGE SCALE GENOMIC DNA]</scope>
    <source>
        <strain evidence="2 3">J34TS1</strain>
    </source>
</reference>
<sequence>MDIRKVLPHELQEAADLSDYVFRQPDQQTMGKIFPCLFSPGISHSYAAFTAEGKMVSFMGMVPEIIRIGEARLYTFSLGSVCTHPDYRGRNLASRLLEECKQHAKRSGASLVFISGSRSLYTRSECRHFGRVESAAINQAAAAAIRSQAGGGWTVRNMVPEDTFAVSSLLSAAHVGYEQGPSQLLALLGAGAIPDIYRLDLQALVGIKDGKIQAFAVGAVHGEDRSTAASSEPSRAVEWAGDVQGCALLLAEMLGRFPAEQLIIPVPWQETELLGILKVSGADLTAGTNSGTVWLASVPALLSQCAPLLPGQTFRSNEESDHACYMTTTEGQEIKLDDAGLLSLLFDPESPDKPLLPEKFATIPLPYLSNLHFV</sequence>
<evidence type="ECO:0000313" key="2">
    <source>
        <dbReference type="EMBL" id="GIO46526.1"/>
    </source>
</evidence>
<evidence type="ECO:0000259" key="1">
    <source>
        <dbReference type="PROSITE" id="PS51186"/>
    </source>
</evidence>
<keyword evidence="3" id="KW-1185">Reference proteome</keyword>
<dbReference type="EMBL" id="BORT01000004">
    <property type="protein sequence ID" value="GIO46526.1"/>
    <property type="molecule type" value="Genomic_DNA"/>
</dbReference>
<dbReference type="Pfam" id="PF13527">
    <property type="entry name" value="Acetyltransf_9"/>
    <property type="match status" value="1"/>
</dbReference>
<organism evidence="2 3">
    <name type="scientific">Paenibacillus azoreducens</name>
    <dbReference type="NCBI Taxonomy" id="116718"/>
    <lineage>
        <taxon>Bacteria</taxon>
        <taxon>Bacillati</taxon>
        <taxon>Bacillota</taxon>
        <taxon>Bacilli</taxon>
        <taxon>Bacillales</taxon>
        <taxon>Paenibacillaceae</taxon>
        <taxon>Paenibacillus</taxon>
    </lineage>
</organism>
<dbReference type="InterPro" id="IPR016181">
    <property type="entry name" value="Acyl_CoA_acyltransferase"/>
</dbReference>
<accession>A0A920CMN8</accession>
<proteinExistence type="predicted"/>
<dbReference type="InterPro" id="IPR000182">
    <property type="entry name" value="GNAT_dom"/>
</dbReference>
<gene>
    <name evidence="2" type="ORF">J34TS1_12910</name>
</gene>
<comment type="caution">
    <text evidence="2">The sequence shown here is derived from an EMBL/GenBank/DDBJ whole genome shotgun (WGS) entry which is preliminary data.</text>
</comment>